<evidence type="ECO:0000313" key="1">
    <source>
        <dbReference type="EMBL" id="GEZ64190.1"/>
    </source>
</evidence>
<dbReference type="EMBL" id="BKCJ010304319">
    <property type="protein sequence ID" value="GEZ64190.1"/>
    <property type="molecule type" value="Genomic_DNA"/>
</dbReference>
<sequence>MSSKRTNLRITTIELTDDLRAERFAKTQDPLALMETSNNPYTFPVLHQDQPSFNQNYIQQPRPNPEDITYPTTAMNMALALMAKAFKLNYSTPTNNNKRISLNPRNRQIAQPGINMGQDRQMQMVRGNGGNQFRQYARQNVGNMNGYNAVQNVENQNSNGNYNLVAAQAEGNATGPNGIQLQAREFDLMAAAADLDEIEKVNANCILMANLPQASTSGTLTDEAPVYDSDGSAEHTELLEPILEPHQVLQNDNNVISEVSSVEQSGGTVEQHPANVKEIRVLYDSLYNNLAIKVEKVNTVNQADESLAKHKALELEIDHLLRAVISHDIMSVGQNNSVGDTSNLHTELERTKERFENCIIKKENEYAKLWNDCKDTSCVSDTLNPLSQKLENENVELKFQFLNYAKENAQLKTTYKNLFDSISVTRTQIKIIIDSLQNKLHDMIFENAKLRVQLFDKVFEQEDTTCGTSANTKFAKQSILGKLPSSSKTKLYVVSQISKSTVSPKVDETYALSNPVTSNLIPTPQESKVVKNNKVIAPGMFKINPFKPSREEKYVPNKVRASVRTNPIAVSQ</sequence>
<organism evidence="1">
    <name type="scientific">Tanacetum cinerariifolium</name>
    <name type="common">Dalmatian daisy</name>
    <name type="synonym">Chrysanthemum cinerariifolium</name>
    <dbReference type="NCBI Taxonomy" id="118510"/>
    <lineage>
        <taxon>Eukaryota</taxon>
        <taxon>Viridiplantae</taxon>
        <taxon>Streptophyta</taxon>
        <taxon>Embryophyta</taxon>
        <taxon>Tracheophyta</taxon>
        <taxon>Spermatophyta</taxon>
        <taxon>Magnoliopsida</taxon>
        <taxon>eudicotyledons</taxon>
        <taxon>Gunneridae</taxon>
        <taxon>Pentapetalae</taxon>
        <taxon>asterids</taxon>
        <taxon>campanulids</taxon>
        <taxon>Asterales</taxon>
        <taxon>Asteraceae</taxon>
        <taxon>Asteroideae</taxon>
        <taxon>Anthemideae</taxon>
        <taxon>Anthemidinae</taxon>
        <taxon>Tanacetum</taxon>
    </lineage>
</organism>
<comment type="caution">
    <text evidence="1">The sequence shown here is derived from an EMBL/GenBank/DDBJ whole genome shotgun (WGS) entry which is preliminary data.</text>
</comment>
<accession>A0A699IID7</accession>
<dbReference type="AlphaFoldDB" id="A0A699IID7"/>
<reference evidence="1" key="1">
    <citation type="journal article" date="2019" name="Sci. Rep.">
        <title>Draft genome of Tanacetum cinerariifolium, the natural source of mosquito coil.</title>
        <authorList>
            <person name="Yamashiro T."/>
            <person name="Shiraishi A."/>
            <person name="Satake H."/>
            <person name="Nakayama K."/>
        </authorList>
    </citation>
    <scope>NUCLEOTIDE SEQUENCE</scope>
</reference>
<name>A0A699IID7_TANCI</name>
<evidence type="ECO:0008006" key="2">
    <source>
        <dbReference type="Google" id="ProtNLM"/>
    </source>
</evidence>
<protein>
    <recommendedName>
        <fullName evidence="2">Integrase, catalytic region, zinc finger, CCHC-type, peptidase aspartic, catalytic</fullName>
    </recommendedName>
</protein>
<feature type="non-terminal residue" evidence="1">
    <location>
        <position position="572"/>
    </location>
</feature>
<gene>
    <name evidence="1" type="ORF">Tci_536163</name>
</gene>
<proteinExistence type="predicted"/>